<dbReference type="GO" id="GO:0000030">
    <property type="term" value="F:mannosyltransferase activity"/>
    <property type="evidence" value="ECO:0007669"/>
    <property type="project" value="InterPro"/>
</dbReference>
<proteinExistence type="predicted"/>
<comment type="subcellular location">
    <subcellularLocation>
        <location evidence="1">Endoplasmic reticulum membrane</location>
        <topology evidence="1">Single-pass membrane protein</topology>
    </subcellularLocation>
</comment>
<protein>
    <submittedName>
        <fullName evidence="9">Uncharacterized protein</fullName>
    </submittedName>
</protein>
<evidence type="ECO:0000256" key="8">
    <source>
        <dbReference type="ARBA" id="ARBA00023136"/>
    </source>
</evidence>
<reference evidence="9" key="1">
    <citation type="submission" date="2015-11" db="EMBL/GenBank/DDBJ databases">
        <title>De novo transcriptome assembly of four potential Pierce s Disease insect vectors from Arizona vineyards.</title>
        <authorList>
            <person name="Tassone E.E."/>
        </authorList>
    </citation>
    <scope>NUCLEOTIDE SEQUENCE</scope>
</reference>
<dbReference type="SUPFAM" id="SSF53756">
    <property type="entry name" value="UDP-Glycosyltransferase/glycogen phosphorylase"/>
    <property type="match status" value="1"/>
</dbReference>
<comment type="pathway">
    <text evidence="2">Protein modification; protein glycosylation.</text>
</comment>
<keyword evidence="4" id="KW-0808">Transferase</keyword>
<dbReference type="Gene3D" id="3.40.50.2000">
    <property type="entry name" value="Glycogen Phosphorylase B"/>
    <property type="match status" value="1"/>
</dbReference>
<dbReference type="Pfam" id="PF13692">
    <property type="entry name" value="Glyco_trans_1_4"/>
    <property type="match status" value="1"/>
</dbReference>
<keyword evidence="8" id="KW-0472">Membrane</keyword>
<evidence type="ECO:0000256" key="2">
    <source>
        <dbReference type="ARBA" id="ARBA00004922"/>
    </source>
</evidence>
<evidence type="ECO:0000256" key="1">
    <source>
        <dbReference type="ARBA" id="ARBA00004389"/>
    </source>
</evidence>
<evidence type="ECO:0000313" key="9">
    <source>
        <dbReference type="EMBL" id="JAS47383.1"/>
    </source>
</evidence>
<keyword evidence="3" id="KW-0328">Glycosyltransferase</keyword>
<evidence type="ECO:0000256" key="5">
    <source>
        <dbReference type="ARBA" id="ARBA00022692"/>
    </source>
</evidence>
<dbReference type="PANTHER" id="PTHR13036">
    <property type="entry name" value="BETA1,4 MANNOSYLTRANSFERASE"/>
    <property type="match status" value="1"/>
</dbReference>
<sequence length="406" mass="46333">MVSNVMVVVLGDIGRSPRMQYHASSFLKQGFNVKLIGYGGSKPIEYLNSHANCEIKILPQTPQFNQYVPVLAAYIFKVLWQTVTLFWILMRSQWPQHLIVQTPPAIPALVTCWVYCRLVGANFVIDWHNYAFSIMALTHGQGHILVEISKVLEGFFGRRSNSNLCVTMAMKDDLKKRWDIKAVTLYDRPPDYFGSLTTEERGILMSKYPELSSQLDETKRPALLVSSTSWTEDEDFSILLSALQDYDRSEEPGLPRLLCVITGKGPLRDKYMQQVAAQEWSKVTVTSLWLEAEDYPRLLASADLGVSLHTSSSGLDLPMKVVDMMGCGLPVTAYNFSCLHELVRHKENGLVFNNSTELAQQLQDWFREFPSNKSRDQFSQAIQQLQSLRWHDNWRIQALPLFSQQD</sequence>
<evidence type="ECO:0000256" key="3">
    <source>
        <dbReference type="ARBA" id="ARBA00022676"/>
    </source>
</evidence>
<organism evidence="9">
    <name type="scientific">Cuerna arida</name>
    <dbReference type="NCBI Taxonomy" id="1464854"/>
    <lineage>
        <taxon>Eukaryota</taxon>
        <taxon>Metazoa</taxon>
        <taxon>Ecdysozoa</taxon>
        <taxon>Arthropoda</taxon>
        <taxon>Hexapoda</taxon>
        <taxon>Insecta</taxon>
        <taxon>Pterygota</taxon>
        <taxon>Neoptera</taxon>
        <taxon>Paraneoptera</taxon>
        <taxon>Hemiptera</taxon>
        <taxon>Auchenorrhyncha</taxon>
        <taxon>Membracoidea</taxon>
        <taxon>Cicadellidae</taxon>
        <taxon>Cicadellinae</taxon>
        <taxon>Proconiini</taxon>
        <taxon>Cuerna</taxon>
    </lineage>
</organism>
<accession>A0A1B6FBS9</accession>
<evidence type="ECO:0000256" key="4">
    <source>
        <dbReference type="ARBA" id="ARBA00022679"/>
    </source>
</evidence>
<keyword evidence="5" id="KW-0812">Transmembrane</keyword>
<dbReference type="AlphaFoldDB" id="A0A1B6FBS9"/>
<dbReference type="EMBL" id="GECZ01022386">
    <property type="protein sequence ID" value="JAS47383.1"/>
    <property type="molecule type" value="Transcribed_RNA"/>
</dbReference>
<name>A0A1B6FBS9_9HEMI</name>
<gene>
    <name evidence="9" type="ORF">g.15466</name>
</gene>
<evidence type="ECO:0000256" key="7">
    <source>
        <dbReference type="ARBA" id="ARBA00022989"/>
    </source>
</evidence>
<keyword evidence="7" id="KW-1133">Transmembrane helix</keyword>
<keyword evidence="6" id="KW-0256">Endoplasmic reticulum</keyword>
<dbReference type="PANTHER" id="PTHR13036:SF0">
    <property type="entry name" value="CHITOBIOSYLDIPHOSPHODOLICHOL BETA-MANNOSYLTRANSFERASE"/>
    <property type="match status" value="1"/>
</dbReference>
<dbReference type="GO" id="GO:0005789">
    <property type="term" value="C:endoplasmic reticulum membrane"/>
    <property type="evidence" value="ECO:0007669"/>
    <property type="project" value="UniProtKB-SubCell"/>
</dbReference>
<evidence type="ECO:0000256" key="6">
    <source>
        <dbReference type="ARBA" id="ARBA00022824"/>
    </source>
</evidence>
<dbReference type="InterPro" id="IPR026051">
    <property type="entry name" value="ALG1-like"/>
</dbReference>